<keyword evidence="1" id="KW-0540">Nuclease</keyword>
<evidence type="ECO:0000256" key="1">
    <source>
        <dbReference type="ARBA" id="ARBA00022722"/>
    </source>
</evidence>
<feature type="chain" id="PRO_5035836230" evidence="4">
    <location>
        <begin position="19"/>
        <end position="243"/>
    </location>
</feature>
<dbReference type="GO" id="GO:0016787">
    <property type="term" value="F:hydrolase activity"/>
    <property type="evidence" value="ECO:0007669"/>
    <property type="project" value="UniProtKB-KW"/>
</dbReference>
<dbReference type="EMBL" id="CACVBS010000066">
    <property type="protein sequence ID" value="CAA7268171.1"/>
    <property type="molecule type" value="Genomic_DNA"/>
</dbReference>
<dbReference type="SUPFAM" id="SSF53933">
    <property type="entry name" value="Microbial ribonucleases"/>
    <property type="match status" value="1"/>
</dbReference>
<gene>
    <name evidence="5" type="ORF">AAE3_LOCUS10409</name>
</gene>
<accession>A0A8S0XY13</accession>
<comment type="caution">
    <text evidence="5">The sequence shown here is derived from an EMBL/GenBank/DDBJ whole genome shotgun (WGS) entry which is preliminary data.</text>
</comment>
<evidence type="ECO:0000256" key="2">
    <source>
        <dbReference type="ARBA" id="ARBA00022801"/>
    </source>
</evidence>
<evidence type="ECO:0000313" key="5">
    <source>
        <dbReference type="EMBL" id="CAA7268171.1"/>
    </source>
</evidence>
<keyword evidence="4" id="KW-0732">Signal</keyword>
<dbReference type="OrthoDB" id="2963718at2759"/>
<reference evidence="5 6" key="1">
    <citation type="submission" date="2020-01" db="EMBL/GenBank/DDBJ databases">
        <authorList>
            <person name="Gupta K D."/>
        </authorList>
    </citation>
    <scope>NUCLEOTIDE SEQUENCE [LARGE SCALE GENOMIC DNA]</scope>
</reference>
<evidence type="ECO:0000256" key="3">
    <source>
        <dbReference type="SAM" id="MobiDB-lite"/>
    </source>
</evidence>
<feature type="signal peptide" evidence="4">
    <location>
        <begin position="1"/>
        <end position="18"/>
    </location>
</feature>
<dbReference type="AlphaFoldDB" id="A0A8S0XY13"/>
<keyword evidence="6" id="KW-1185">Reference proteome</keyword>
<dbReference type="InterPro" id="IPR016191">
    <property type="entry name" value="Ribonuclease/ribotoxin"/>
</dbReference>
<evidence type="ECO:0000256" key="4">
    <source>
        <dbReference type="SAM" id="SignalP"/>
    </source>
</evidence>
<dbReference type="GO" id="GO:0003723">
    <property type="term" value="F:RNA binding"/>
    <property type="evidence" value="ECO:0007669"/>
    <property type="project" value="InterPro"/>
</dbReference>
<protein>
    <submittedName>
        <fullName evidence="5">Uncharacterized protein</fullName>
    </submittedName>
</protein>
<evidence type="ECO:0000313" key="6">
    <source>
        <dbReference type="Proteomes" id="UP000467700"/>
    </source>
</evidence>
<proteinExistence type="predicted"/>
<feature type="region of interest" description="Disordered" evidence="3">
    <location>
        <begin position="68"/>
        <end position="89"/>
    </location>
</feature>
<keyword evidence="2" id="KW-0378">Hydrolase</keyword>
<dbReference type="GO" id="GO:0004540">
    <property type="term" value="F:RNA nuclease activity"/>
    <property type="evidence" value="ECO:0007669"/>
    <property type="project" value="InterPro"/>
</dbReference>
<sequence length="243" mass="27151">MRFNVILSVTFLASFAAGLVIPSNEVETRDLKIRESLLDDSVDSLVFKGEPKRTKTQKARAAVARTERTKNKEAKKTSFQTATKAHRKTTNLPARTSKFHVPAGGGKPAHTYTGKDVRKAVFDSHREAQRVKTLSKTQAKKSPLKSFNNYPHEAPKPGGGTKPLPHMTVDKKKKHTQPGREFPLPNHHGPSTPSPARVITQKTKGGHYTFKGVISHDQSRTDKTKGTGYNDHFQVKERKRKRK</sequence>
<dbReference type="Proteomes" id="UP000467700">
    <property type="component" value="Unassembled WGS sequence"/>
</dbReference>
<feature type="region of interest" description="Disordered" evidence="3">
    <location>
        <begin position="130"/>
        <end position="243"/>
    </location>
</feature>
<name>A0A8S0XY13_CYCAE</name>
<organism evidence="5 6">
    <name type="scientific">Cyclocybe aegerita</name>
    <name type="common">Black poplar mushroom</name>
    <name type="synonym">Agrocybe aegerita</name>
    <dbReference type="NCBI Taxonomy" id="1973307"/>
    <lineage>
        <taxon>Eukaryota</taxon>
        <taxon>Fungi</taxon>
        <taxon>Dikarya</taxon>
        <taxon>Basidiomycota</taxon>
        <taxon>Agaricomycotina</taxon>
        <taxon>Agaricomycetes</taxon>
        <taxon>Agaricomycetidae</taxon>
        <taxon>Agaricales</taxon>
        <taxon>Agaricineae</taxon>
        <taxon>Bolbitiaceae</taxon>
        <taxon>Cyclocybe</taxon>
    </lineage>
</organism>